<dbReference type="Gene3D" id="3.40.50.12780">
    <property type="entry name" value="N-terminal domain of ligase-like"/>
    <property type="match status" value="1"/>
</dbReference>
<dbReference type="InterPro" id="IPR020845">
    <property type="entry name" value="AMP-binding_CS"/>
</dbReference>
<dbReference type="InterPro" id="IPR020806">
    <property type="entry name" value="PKS_PP-bd"/>
</dbReference>
<dbReference type="Pfam" id="PF13193">
    <property type="entry name" value="AMP-binding_C"/>
    <property type="match status" value="1"/>
</dbReference>
<evidence type="ECO:0000313" key="7">
    <source>
        <dbReference type="Proteomes" id="UP001612741"/>
    </source>
</evidence>
<evidence type="ECO:0000313" key="6">
    <source>
        <dbReference type="EMBL" id="MFI6497341.1"/>
    </source>
</evidence>
<dbReference type="InterPro" id="IPR025110">
    <property type="entry name" value="AMP-bd_C"/>
</dbReference>
<dbReference type="InterPro" id="IPR029058">
    <property type="entry name" value="AB_hydrolase_fold"/>
</dbReference>
<dbReference type="Gene3D" id="3.30.559.30">
    <property type="entry name" value="Nonribosomal peptide synthetase, condensation domain"/>
    <property type="match status" value="2"/>
</dbReference>
<dbReference type="Pfam" id="PF00550">
    <property type="entry name" value="PP-binding"/>
    <property type="match status" value="2"/>
</dbReference>
<evidence type="ECO:0000259" key="5">
    <source>
        <dbReference type="PROSITE" id="PS50075"/>
    </source>
</evidence>
<protein>
    <submittedName>
        <fullName evidence="6">Amino acid adenylation domain-containing protein</fullName>
    </submittedName>
</protein>
<dbReference type="InterPro" id="IPR001031">
    <property type="entry name" value="Thioesterase"/>
</dbReference>
<accession>A0ABW7YN61</accession>
<organism evidence="6 7">
    <name type="scientific">Nonomuraea typhae</name>
    <dbReference type="NCBI Taxonomy" id="2603600"/>
    <lineage>
        <taxon>Bacteria</taxon>
        <taxon>Bacillati</taxon>
        <taxon>Actinomycetota</taxon>
        <taxon>Actinomycetes</taxon>
        <taxon>Streptosporangiales</taxon>
        <taxon>Streptosporangiaceae</taxon>
        <taxon>Nonomuraea</taxon>
    </lineage>
</organism>
<dbReference type="InterPro" id="IPR000873">
    <property type="entry name" value="AMP-dep_synth/lig_dom"/>
</dbReference>
<feature type="region of interest" description="Disordered" evidence="4">
    <location>
        <begin position="883"/>
        <end position="903"/>
    </location>
</feature>
<dbReference type="PANTHER" id="PTHR45527">
    <property type="entry name" value="NONRIBOSOMAL PEPTIDE SYNTHETASE"/>
    <property type="match status" value="1"/>
</dbReference>
<dbReference type="SUPFAM" id="SSF52777">
    <property type="entry name" value="CoA-dependent acyltransferases"/>
    <property type="match status" value="4"/>
</dbReference>
<dbReference type="InterPro" id="IPR045851">
    <property type="entry name" value="AMP-bd_C_sf"/>
</dbReference>
<dbReference type="SUPFAM" id="SSF47336">
    <property type="entry name" value="ACP-like"/>
    <property type="match status" value="2"/>
</dbReference>
<dbReference type="Gene3D" id="3.40.50.1820">
    <property type="entry name" value="alpha/beta hydrolase"/>
    <property type="match status" value="1"/>
</dbReference>
<dbReference type="NCBIfam" id="TIGR01733">
    <property type="entry name" value="AA-adenyl-dom"/>
    <property type="match status" value="1"/>
</dbReference>
<feature type="domain" description="Carrier" evidence="5">
    <location>
        <begin position="1790"/>
        <end position="1865"/>
    </location>
</feature>
<sequence>MTMPLTGAQAGIWFAQRLDPGNPLYNAADRLDIHGPLDAARFERALRRCLAEAEPLRLRFTEEPAQYVPDWDSVSGRLVLLDLRGEADPEASAEAWMRAGTRVPVDVVTGTLHHHALLRLSDEHTVWYLRAHHILIDAYALSLLVGRVADIYAALTDALSPGPSPFGTLAPVLAEERDYRRSRQFAADRAYWLKQLAGRPDPVGLTREPPAPAHELVRCRAVLPPARHWDALARQARATWADVAAAGVACYVGRVTGTADVVIGLPLMNRSGAGVRVPCLAANVLPLRLDVRQGRTLGALVEQAARRIAEARAHGRYRSEDLRRDLGLAGTRHPLFGPMLNIKPFPTEVKFAGSTATVTNLAAGPVDDVAVTLSFAGDRLVLDLDGNAARYTPESLGAHTRRLANFLTTLAAMPADTPLGRLDLLTDEDRAALPAPRRPPVAPQPVVAAFQQQVRLAPHDVALVTRDEKLTFAELGARVDHMAGQLMLEGAGPGAIVALALPRSAELVVALLAVLRCGAAFLPVDPGYPAERRRLMLTDAAPSIVITPGWAQGGAAPRTRMTAPHPGDAAYVIYTSGSTGKPKGVVATHGGLAALLAGHRERLIPGGGRLRVAHTTSFSFDAALDPLLWMVLGHELHLLGEDVHADGAALTAYVREHAIDCLDMTPSQLKELPELLDDPPPITVVGGEAVPEPLWSALRERTRAVNHYGPTEATVDAYTWSGDGREWPTDGTGVHVLDLALRPAPPGVVGELYLSGAGLARGYLNRPALTAERFVAAPGGERLYRTGDLARWHAGGHLELLGRGDEQLKLRGLRIEPGEIEAVLESHPDVGAAAVAVHGDRLIGYVTPAADPQLVRKHAAEHLPAALTPAAIVPLATLPRTPGGKLERAALPPPPAGGRDTEPCSAAERALCELFTELLGVSAGPRDSFFDLGGHSLLAGRLAARIRESFGVRLPVRAIFSGPTPAELAARLPADRAARPPLRRRRRPQPMPLSSAQSRLWFLNRADGRGPAGNLPIAVRLSGPMDREAMATALADVVARHEILRTVFPDRDGVPYQEVRAPAPVTLPLWQPDMPEAAMRTIARRAFDLTREPPFRAHLLRLGAREHILMLVLHHIAGDAWSVEPLVRDVQTAYAARAAGHCPGFDPLPVQYADYTLWQLDLGEPGREHWIKALAGLPGQLTLPVDRPRPAVPSGAGGTVPVAIPPEIWTGALDLARRSHATPFMVLHAALAALLTRLGAGTDLPIGTTVAGRHDSALAGAVGSFANLLVLRADTSGDPAFAELLRRVREADLAAFDHPELPFDRLVEALNPARSRDRHPLFQVMLVLREAAEVRLVHTGTAKFDLTLQLDTDGNGFLEYSTDLFDRDNARSIATRFTRLLGQAVTEPELPIGRLDLLDAAERAWLTGGADPDAVPVPGETIPDRFEAQARRSPQAKAVGALTFRTLNTRANQLAHKLIAHGARPEAVVAVDLPPGADLVVAILAVLKAGAACLPLEPSDSRQRADAVLADAGPVCVVDESWLRDLGDWLGHNPERRLRPGHPAYATYSSGTAGLLVTHRDVLRLLTDAGASSGFSRRDVWASSGLSPREVWGALLSGARLVIVPHSAARSPLQLLALLRREKVTVLNLTPAAFDRLVADDDGRELPLRYVILDGAVPDAARVRDWRPDGPRTIAVRAVTETTVHVVETSAHGTGRARDAGRDPRVYVLDEHLQPVPPGVPGEVYAPVPALARGYLGRPGLTAERLPADPFGPPGARMYRTGDLAAWRRDGNLVRTGRRAPGRAGAAARPPYGPRVETLCELFAEVLGLPRAGVDDGFFDLGGHSLAAVRLIDRIGQVLGAALPIGSLFAAQTPAALLSLVEAGTRADPLGVLLPLRSAGSRPPLFAVHPAGGLGWCYGGLIKHLPDRPIYALQARRHPLPATLADLAADYAAQIRSVQPDGPYHLLGWSAGGVIAQELAVLLADVQLLAILDAHPAESLRESPPPDEAEALEALLTMDGRAPEAALTLERVAEILRREGSPLAGLPTGTLAELRDVHLNTDLLMRGHDTRAYRGDALYFRATGGALHDRRTAGAWRPHITGAIDAHDVACDPRDLTRPGPLAHIGAVIAARGGWRSSSTKG</sequence>
<evidence type="ECO:0000256" key="4">
    <source>
        <dbReference type="SAM" id="MobiDB-lite"/>
    </source>
</evidence>
<reference evidence="6 7" key="1">
    <citation type="submission" date="2024-10" db="EMBL/GenBank/DDBJ databases">
        <title>The Natural Products Discovery Center: Release of the First 8490 Sequenced Strains for Exploring Actinobacteria Biosynthetic Diversity.</title>
        <authorList>
            <person name="Kalkreuter E."/>
            <person name="Kautsar S.A."/>
            <person name="Yang D."/>
            <person name="Bader C.D."/>
            <person name="Teijaro C.N."/>
            <person name="Fluegel L."/>
            <person name="Davis C.M."/>
            <person name="Simpson J.R."/>
            <person name="Lauterbach L."/>
            <person name="Steele A.D."/>
            <person name="Gui C."/>
            <person name="Meng S."/>
            <person name="Li G."/>
            <person name="Viehrig K."/>
            <person name="Ye F."/>
            <person name="Su P."/>
            <person name="Kiefer A.F."/>
            <person name="Nichols A."/>
            <person name="Cepeda A.J."/>
            <person name="Yan W."/>
            <person name="Fan B."/>
            <person name="Jiang Y."/>
            <person name="Adhikari A."/>
            <person name="Zheng C.-J."/>
            <person name="Schuster L."/>
            <person name="Cowan T.M."/>
            <person name="Smanski M.J."/>
            <person name="Chevrette M.G."/>
            <person name="De Carvalho L.P.S."/>
            <person name="Shen B."/>
        </authorList>
    </citation>
    <scope>NUCLEOTIDE SEQUENCE [LARGE SCALE GENOMIC DNA]</scope>
    <source>
        <strain evidence="6 7">NPDC050545</strain>
    </source>
</reference>
<dbReference type="Proteomes" id="UP001612741">
    <property type="component" value="Unassembled WGS sequence"/>
</dbReference>
<evidence type="ECO:0000256" key="1">
    <source>
        <dbReference type="ARBA" id="ARBA00001957"/>
    </source>
</evidence>
<dbReference type="Gene3D" id="3.30.559.10">
    <property type="entry name" value="Chloramphenicol acetyltransferase-like domain"/>
    <property type="match status" value="2"/>
</dbReference>
<dbReference type="PROSITE" id="PS00012">
    <property type="entry name" value="PHOSPHOPANTETHEINE"/>
    <property type="match status" value="1"/>
</dbReference>
<dbReference type="Gene3D" id="3.30.300.30">
    <property type="match status" value="1"/>
</dbReference>
<dbReference type="InterPro" id="IPR036736">
    <property type="entry name" value="ACP-like_sf"/>
</dbReference>
<dbReference type="InterPro" id="IPR023213">
    <property type="entry name" value="CAT-like_dom_sf"/>
</dbReference>
<keyword evidence="7" id="KW-1185">Reference proteome</keyword>
<dbReference type="SUPFAM" id="SSF56801">
    <property type="entry name" value="Acetyl-CoA synthetase-like"/>
    <property type="match status" value="2"/>
</dbReference>
<name>A0ABW7YN61_9ACTN</name>
<dbReference type="InterPro" id="IPR010071">
    <property type="entry name" value="AA_adenyl_dom"/>
</dbReference>
<gene>
    <name evidence="6" type="ORF">ACIBG2_08160</name>
</gene>
<dbReference type="Gene3D" id="1.10.1200.10">
    <property type="entry name" value="ACP-like"/>
    <property type="match status" value="1"/>
</dbReference>
<dbReference type="Gene3D" id="2.30.38.10">
    <property type="entry name" value="Luciferase, Domain 3"/>
    <property type="match status" value="1"/>
</dbReference>
<dbReference type="PANTHER" id="PTHR45527:SF1">
    <property type="entry name" value="FATTY ACID SYNTHASE"/>
    <property type="match status" value="1"/>
</dbReference>
<dbReference type="InterPro" id="IPR042099">
    <property type="entry name" value="ANL_N_sf"/>
</dbReference>
<dbReference type="Pfam" id="PF00668">
    <property type="entry name" value="Condensation"/>
    <property type="match status" value="2"/>
</dbReference>
<dbReference type="InterPro" id="IPR001242">
    <property type="entry name" value="Condensation_dom"/>
</dbReference>
<dbReference type="Pfam" id="PF00501">
    <property type="entry name" value="AMP-binding"/>
    <property type="match status" value="3"/>
</dbReference>
<dbReference type="EMBL" id="JBITGY010000002">
    <property type="protein sequence ID" value="MFI6497341.1"/>
    <property type="molecule type" value="Genomic_DNA"/>
</dbReference>
<dbReference type="Pfam" id="PF00975">
    <property type="entry name" value="Thioesterase"/>
    <property type="match status" value="1"/>
</dbReference>
<dbReference type="CDD" id="cd05930">
    <property type="entry name" value="A_NRPS"/>
    <property type="match status" value="1"/>
</dbReference>
<proteinExistence type="predicted"/>
<keyword evidence="2" id="KW-0596">Phosphopantetheine</keyword>
<comment type="caution">
    <text evidence="6">The sequence shown here is derived from an EMBL/GenBank/DDBJ whole genome shotgun (WGS) entry which is preliminary data.</text>
</comment>
<dbReference type="InterPro" id="IPR006162">
    <property type="entry name" value="Ppantetheine_attach_site"/>
</dbReference>
<dbReference type="PROSITE" id="PS50075">
    <property type="entry name" value="CARRIER"/>
    <property type="match status" value="2"/>
</dbReference>
<dbReference type="SUPFAM" id="SSF53474">
    <property type="entry name" value="alpha/beta-Hydrolases"/>
    <property type="match status" value="1"/>
</dbReference>
<dbReference type="Gene3D" id="3.40.50.980">
    <property type="match status" value="2"/>
</dbReference>
<evidence type="ECO:0000256" key="2">
    <source>
        <dbReference type="ARBA" id="ARBA00022450"/>
    </source>
</evidence>
<dbReference type="CDD" id="cd19540">
    <property type="entry name" value="LCL_NRPS-like"/>
    <property type="match status" value="1"/>
</dbReference>
<keyword evidence="3" id="KW-0597">Phosphoprotein</keyword>
<feature type="region of interest" description="Disordered" evidence="4">
    <location>
        <begin position="973"/>
        <end position="995"/>
    </location>
</feature>
<evidence type="ECO:0000256" key="3">
    <source>
        <dbReference type="ARBA" id="ARBA00022553"/>
    </source>
</evidence>
<dbReference type="SMART" id="SM00823">
    <property type="entry name" value="PKS_PP"/>
    <property type="match status" value="2"/>
</dbReference>
<dbReference type="InterPro" id="IPR009081">
    <property type="entry name" value="PP-bd_ACP"/>
</dbReference>
<dbReference type="RefSeq" id="WP_397080098.1">
    <property type="nucleotide sequence ID" value="NZ_JBITGY010000002.1"/>
</dbReference>
<feature type="domain" description="Carrier" evidence="5">
    <location>
        <begin position="902"/>
        <end position="976"/>
    </location>
</feature>
<dbReference type="PROSITE" id="PS00455">
    <property type="entry name" value="AMP_BINDING"/>
    <property type="match status" value="1"/>
</dbReference>
<comment type="cofactor">
    <cofactor evidence="1">
        <name>pantetheine 4'-phosphate</name>
        <dbReference type="ChEBI" id="CHEBI:47942"/>
    </cofactor>
</comment>